<keyword evidence="1" id="KW-0732">Signal</keyword>
<dbReference type="Proteomes" id="UP000675900">
    <property type="component" value="Unassembled WGS sequence"/>
</dbReference>
<name>A0A8C9JG38_PANTA</name>
<organism evidence="2 3">
    <name type="scientific">Panthera tigris altaica</name>
    <name type="common">Siberian tiger</name>
    <dbReference type="NCBI Taxonomy" id="74533"/>
    <lineage>
        <taxon>Eukaryota</taxon>
        <taxon>Metazoa</taxon>
        <taxon>Chordata</taxon>
        <taxon>Craniata</taxon>
        <taxon>Vertebrata</taxon>
        <taxon>Euteleostomi</taxon>
        <taxon>Mammalia</taxon>
        <taxon>Eutheria</taxon>
        <taxon>Laurasiatheria</taxon>
        <taxon>Carnivora</taxon>
        <taxon>Feliformia</taxon>
        <taxon>Felidae</taxon>
        <taxon>Pantherinae</taxon>
        <taxon>Panthera</taxon>
    </lineage>
</organism>
<dbReference type="GeneTree" id="ENSGT00390000015147"/>
<accession>A0A8C9JG38</accession>
<dbReference type="Ensembl" id="ENSPTIT00000011122.1">
    <property type="protein sequence ID" value="ENSPTIP00000007279.1"/>
    <property type="gene ID" value="ENSPTIG00000008957.1"/>
</dbReference>
<dbReference type="PANTHER" id="PTHR33887:SF1">
    <property type="entry name" value="GENE 867-RELATED"/>
    <property type="match status" value="1"/>
</dbReference>
<evidence type="ECO:0000313" key="2">
    <source>
        <dbReference type="Ensembl" id="ENSPTIP00000007279.1"/>
    </source>
</evidence>
<keyword evidence="3" id="KW-1185">Reference proteome</keyword>
<dbReference type="AlphaFoldDB" id="A0A8C9JG38"/>
<feature type="chain" id="PRO_5034145707" evidence="1">
    <location>
        <begin position="18"/>
        <end position="164"/>
    </location>
</feature>
<reference evidence="2" key="1">
    <citation type="submission" date="2025-08" db="UniProtKB">
        <authorList>
            <consortium name="Ensembl"/>
        </authorList>
    </citation>
    <scope>IDENTIFICATION</scope>
</reference>
<dbReference type="InterPro" id="IPR039471">
    <property type="entry name" value="CXorf65-like"/>
</dbReference>
<evidence type="ECO:0000313" key="3">
    <source>
        <dbReference type="Proteomes" id="UP000675900"/>
    </source>
</evidence>
<sequence>MFITVMFGAGCWELVNTWCSLVILTAHLRQRGQVPPDATIALLAEDGHLVSLDEGASQAPSMGSPLLQERGTYVLVQIISKGMMGPPPAMSPYWRTWMTSVQSWQRSFAACQAYNPQVMAGGGTRALGVTTRSKAPFQSHEGRAPCHQITTGLLPLPHPGCWLA</sequence>
<protein>
    <submittedName>
        <fullName evidence="2">Uncharacterized protein</fullName>
    </submittedName>
</protein>
<proteinExistence type="predicted"/>
<feature type="signal peptide" evidence="1">
    <location>
        <begin position="1"/>
        <end position="17"/>
    </location>
</feature>
<dbReference type="Pfam" id="PF15874">
    <property type="entry name" value="Il2rg"/>
    <property type="match status" value="1"/>
</dbReference>
<dbReference type="PANTHER" id="PTHR33887">
    <property type="entry name" value="PB1 DOMAIN-CONTAINING PROTEIN"/>
    <property type="match status" value="1"/>
</dbReference>
<reference evidence="2" key="2">
    <citation type="submission" date="2025-09" db="UniProtKB">
        <authorList>
            <consortium name="Ensembl"/>
        </authorList>
    </citation>
    <scope>IDENTIFICATION</scope>
</reference>
<evidence type="ECO:0000256" key="1">
    <source>
        <dbReference type="SAM" id="SignalP"/>
    </source>
</evidence>